<dbReference type="EMBL" id="MU863636">
    <property type="protein sequence ID" value="KAK4101324.1"/>
    <property type="molecule type" value="Genomic_DNA"/>
</dbReference>
<proteinExistence type="predicted"/>
<reference evidence="2" key="2">
    <citation type="submission" date="2023-05" db="EMBL/GenBank/DDBJ databases">
        <authorList>
            <consortium name="Lawrence Berkeley National Laboratory"/>
            <person name="Steindorff A."/>
            <person name="Hensen N."/>
            <person name="Bonometti L."/>
            <person name="Westerberg I."/>
            <person name="Brannstrom I.O."/>
            <person name="Guillou S."/>
            <person name="Cros-Aarteil S."/>
            <person name="Calhoun S."/>
            <person name="Haridas S."/>
            <person name="Kuo A."/>
            <person name="Mondo S."/>
            <person name="Pangilinan J."/>
            <person name="Riley R."/>
            <person name="Labutti K."/>
            <person name="Andreopoulos B."/>
            <person name="Lipzen A."/>
            <person name="Chen C."/>
            <person name="Yanf M."/>
            <person name="Daum C."/>
            <person name="Ng V."/>
            <person name="Clum A."/>
            <person name="Ohm R."/>
            <person name="Martin F."/>
            <person name="Silar P."/>
            <person name="Natvig D."/>
            <person name="Lalanne C."/>
            <person name="Gautier V."/>
            <person name="Ament-Velasquez S.L."/>
            <person name="Kruys A."/>
            <person name="Hutchinson M.I."/>
            <person name="Powell A.J."/>
            <person name="Barry K."/>
            <person name="Miller A.N."/>
            <person name="Grigoriev I.V."/>
            <person name="Debuchy R."/>
            <person name="Gladieux P."/>
            <person name="Thoren M.H."/>
            <person name="Johannesson H."/>
        </authorList>
    </citation>
    <scope>NUCLEOTIDE SEQUENCE</scope>
    <source>
        <strain evidence="2">CBS 757.83</strain>
    </source>
</reference>
<sequence length="614" mass="66821">MDPLSITASAIALAANVLRSAAYIKNAADEYRNGPSVTRDIEHEVKIVQAALRQVEAVLQRDAQAMSRLGLQDVFQISVAGCRDTLQRIGGDFEALFGRRDWRVRLAVWWNGGEIRRLLATLDTKKGSLMLLVQALSLHSVQDLQELLQQNTRTLDLARLGLDGMVHSYPAYTSRELDSVASAIGSEDSVLGDRESVVSTTRFDFDSVCFTSKAYRHTIERILNKKTWKWTRGKTAEACSKSPALPSVNETDETAVTPPPSIESTSRPSVTAEEHEAVVKKLREAEALIQLLNERNKQLVRTGGKKDCPRVAASFKRPVLPAPTETNPTVATGTPSNARADVSKSGDEQSSPRVPDGGTDIPDTITAGRRASRPHTSLNNECFDSGKAVGTSRAGEQQKSSVRVIPTPTTPLSTEKLSSSEGRPGKKAGGLAAEPGGEGHGTSESQRRLESVEDAIRRLILPELQAQNTSQDPHAVPEPSPNRYAVSKAPNTSNTSRRVVRPSEERLLAEYFAPANAPGANVQSTPKSLPRVPSAPSIARRHERRISTTNFPSQDQQMLNGPQDAPGNPSTADSTHRLPVLKIRSDSCQDRQSRIFTSGWFPRMSLTGPENWSS</sequence>
<feature type="region of interest" description="Disordered" evidence="1">
    <location>
        <begin position="299"/>
        <end position="450"/>
    </location>
</feature>
<dbReference type="AlphaFoldDB" id="A0AAN6T261"/>
<gene>
    <name evidence="2" type="ORF">N658DRAFT_72063</name>
</gene>
<feature type="region of interest" description="Disordered" evidence="1">
    <location>
        <begin position="463"/>
        <end position="501"/>
    </location>
</feature>
<feature type="compositionally biased region" description="Polar residues" evidence="1">
    <location>
        <begin position="547"/>
        <end position="560"/>
    </location>
</feature>
<feature type="compositionally biased region" description="Polar residues" evidence="1">
    <location>
        <begin position="410"/>
        <end position="421"/>
    </location>
</feature>
<accession>A0AAN6T261</accession>
<comment type="caution">
    <text evidence="2">The sequence shown here is derived from an EMBL/GenBank/DDBJ whole genome shotgun (WGS) entry which is preliminary data.</text>
</comment>
<protein>
    <recommendedName>
        <fullName evidence="4">Fungal N-terminal domain-containing protein</fullName>
    </recommendedName>
</protein>
<feature type="region of interest" description="Disordered" evidence="1">
    <location>
        <begin position="517"/>
        <end position="588"/>
    </location>
</feature>
<feature type="compositionally biased region" description="Polar residues" evidence="1">
    <location>
        <begin position="324"/>
        <end position="337"/>
    </location>
</feature>
<feature type="region of interest" description="Disordered" evidence="1">
    <location>
        <begin position="241"/>
        <end position="275"/>
    </location>
</feature>
<dbReference type="Proteomes" id="UP001305647">
    <property type="component" value="Unassembled WGS sequence"/>
</dbReference>
<name>A0AAN6T261_9PEZI</name>
<evidence type="ECO:0008006" key="4">
    <source>
        <dbReference type="Google" id="ProtNLM"/>
    </source>
</evidence>
<evidence type="ECO:0000256" key="1">
    <source>
        <dbReference type="SAM" id="MobiDB-lite"/>
    </source>
</evidence>
<keyword evidence="3" id="KW-1185">Reference proteome</keyword>
<organism evidence="2 3">
    <name type="scientific">Parathielavia hyrcaniae</name>
    <dbReference type="NCBI Taxonomy" id="113614"/>
    <lineage>
        <taxon>Eukaryota</taxon>
        <taxon>Fungi</taxon>
        <taxon>Dikarya</taxon>
        <taxon>Ascomycota</taxon>
        <taxon>Pezizomycotina</taxon>
        <taxon>Sordariomycetes</taxon>
        <taxon>Sordariomycetidae</taxon>
        <taxon>Sordariales</taxon>
        <taxon>Chaetomiaceae</taxon>
        <taxon>Parathielavia</taxon>
    </lineage>
</organism>
<evidence type="ECO:0000313" key="3">
    <source>
        <dbReference type="Proteomes" id="UP001305647"/>
    </source>
</evidence>
<reference evidence="2" key="1">
    <citation type="journal article" date="2023" name="Mol. Phylogenet. Evol.">
        <title>Genome-scale phylogeny and comparative genomics of the fungal order Sordariales.</title>
        <authorList>
            <person name="Hensen N."/>
            <person name="Bonometti L."/>
            <person name="Westerberg I."/>
            <person name="Brannstrom I.O."/>
            <person name="Guillou S."/>
            <person name="Cros-Aarteil S."/>
            <person name="Calhoun S."/>
            <person name="Haridas S."/>
            <person name="Kuo A."/>
            <person name="Mondo S."/>
            <person name="Pangilinan J."/>
            <person name="Riley R."/>
            <person name="LaButti K."/>
            <person name="Andreopoulos B."/>
            <person name="Lipzen A."/>
            <person name="Chen C."/>
            <person name="Yan M."/>
            <person name="Daum C."/>
            <person name="Ng V."/>
            <person name="Clum A."/>
            <person name="Steindorff A."/>
            <person name="Ohm R.A."/>
            <person name="Martin F."/>
            <person name="Silar P."/>
            <person name="Natvig D.O."/>
            <person name="Lalanne C."/>
            <person name="Gautier V."/>
            <person name="Ament-Velasquez S.L."/>
            <person name="Kruys A."/>
            <person name="Hutchinson M.I."/>
            <person name="Powell A.J."/>
            <person name="Barry K."/>
            <person name="Miller A.N."/>
            <person name="Grigoriev I.V."/>
            <person name="Debuchy R."/>
            <person name="Gladieux P."/>
            <person name="Hiltunen Thoren M."/>
            <person name="Johannesson H."/>
        </authorList>
    </citation>
    <scope>NUCLEOTIDE SEQUENCE</scope>
    <source>
        <strain evidence="2">CBS 757.83</strain>
    </source>
</reference>
<evidence type="ECO:0000313" key="2">
    <source>
        <dbReference type="EMBL" id="KAK4101324.1"/>
    </source>
</evidence>